<dbReference type="InterPro" id="IPR039426">
    <property type="entry name" value="TonB-dep_rcpt-like"/>
</dbReference>
<evidence type="ECO:0000256" key="8">
    <source>
        <dbReference type="ARBA" id="ARBA00023004"/>
    </source>
</evidence>
<dbReference type="GO" id="GO:0009279">
    <property type="term" value="C:cell outer membrane"/>
    <property type="evidence" value="ECO:0007669"/>
    <property type="project" value="UniProtKB-SubCell"/>
</dbReference>
<dbReference type="InterPro" id="IPR000531">
    <property type="entry name" value="Beta-barrel_TonB"/>
</dbReference>
<keyword evidence="7 15" id="KW-0732">Signal</keyword>
<evidence type="ECO:0000256" key="3">
    <source>
        <dbReference type="ARBA" id="ARBA00022448"/>
    </source>
</evidence>
<proteinExistence type="inferred from homology"/>
<dbReference type="AlphaFoldDB" id="A0A1R7QFW2"/>
<dbReference type="PANTHER" id="PTHR30069:SF41">
    <property type="entry name" value="HEME_HEMOPEXIN UTILIZATION PROTEIN C"/>
    <property type="match status" value="1"/>
</dbReference>
<evidence type="ECO:0000256" key="13">
    <source>
        <dbReference type="PROSITE-ProRule" id="PRU10144"/>
    </source>
</evidence>
<dbReference type="PANTHER" id="PTHR30069">
    <property type="entry name" value="TONB-DEPENDENT OUTER MEMBRANE RECEPTOR"/>
    <property type="match status" value="1"/>
</dbReference>
<evidence type="ECO:0000256" key="6">
    <source>
        <dbReference type="ARBA" id="ARBA00022692"/>
    </source>
</evidence>
<evidence type="ECO:0000256" key="9">
    <source>
        <dbReference type="ARBA" id="ARBA00023077"/>
    </source>
</evidence>
<keyword evidence="8" id="KW-0408">Iron</keyword>
<dbReference type="PROSITE" id="PS01156">
    <property type="entry name" value="TONB_DEPENDENT_REC_2"/>
    <property type="match status" value="1"/>
</dbReference>
<evidence type="ECO:0000259" key="16">
    <source>
        <dbReference type="SMART" id="SM00965"/>
    </source>
</evidence>
<evidence type="ECO:0000256" key="11">
    <source>
        <dbReference type="ARBA" id="ARBA00023237"/>
    </source>
</evidence>
<comment type="similarity">
    <text evidence="2 12 14">Belongs to the TonB-dependent receptor family.</text>
</comment>
<evidence type="ECO:0000256" key="4">
    <source>
        <dbReference type="ARBA" id="ARBA00022452"/>
    </source>
</evidence>
<dbReference type="PROSITE" id="PS52016">
    <property type="entry name" value="TONB_DEPENDENT_REC_3"/>
    <property type="match status" value="1"/>
</dbReference>
<evidence type="ECO:0000256" key="5">
    <source>
        <dbReference type="ARBA" id="ARBA00022496"/>
    </source>
</evidence>
<dbReference type="SMART" id="SM00965">
    <property type="entry name" value="STN"/>
    <property type="match status" value="1"/>
</dbReference>
<dbReference type="InterPro" id="IPR011662">
    <property type="entry name" value="Secretin/TonB_short_N"/>
</dbReference>
<dbReference type="InterPro" id="IPR037066">
    <property type="entry name" value="Plug_dom_sf"/>
</dbReference>
<organism evidence="17 18">
    <name type="scientific">Acinetobacter johnsonii</name>
    <dbReference type="NCBI Taxonomy" id="40214"/>
    <lineage>
        <taxon>Bacteria</taxon>
        <taxon>Pseudomonadati</taxon>
        <taxon>Pseudomonadota</taxon>
        <taxon>Gammaproteobacteria</taxon>
        <taxon>Moraxellales</taxon>
        <taxon>Moraxellaceae</taxon>
        <taxon>Acinetobacter</taxon>
    </lineage>
</organism>
<keyword evidence="6 12" id="KW-0812">Transmembrane</keyword>
<evidence type="ECO:0000256" key="7">
    <source>
        <dbReference type="ARBA" id="ARBA00022729"/>
    </source>
</evidence>
<dbReference type="SUPFAM" id="SSF56935">
    <property type="entry name" value="Porins"/>
    <property type="match status" value="1"/>
</dbReference>
<keyword evidence="5" id="KW-0406">Ion transport</keyword>
<dbReference type="Pfam" id="PF00593">
    <property type="entry name" value="TonB_dep_Rec_b-barrel"/>
    <property type="match status" value="1"/>
</dbReference>
<evidence type="ECO:0000256" key="2">
    <source>
        <dbReference type="ARBA" id="ARBA00009810"/>
    </source>
</evidence>
<sequence precursor="true">MRHSSKQFTQQVTYLSLCISLAISSSLMMQNVAAAPQMAEINYQIPQGNLTSALNMVAQKANVTLLLDPKKTNLFQVPALKGKYTADEAFQRLLKDTPFNIQKNGTGYLLKEVSATVKSDLEHNKVIAQTLPDSQSTQAVDVETPNSVHVQLEALSFSGEKERDEQGYDDVYDKNISTVYAGKEAIERFKGTTPSDLLKGMSNVYSGDARNSGALDPNIRGMQGQGRVPVTIDGTEQSMTVWRGYNGANSRSYIDPNLLSSIQVVKGSVLDRDVKTGIAGGVSVKTLEADDVVREGQRYGAEIKVEGATNTTKAQKMHSYHGQDYRDVAESKGWEKLGSYNGEDPLGQVTPKTSSDNKLTHLEDQALRIAVATKQDQFDLLAAYAYRDRGNYFAGKHNSDFFKQGDRSKIDYNTGLVPYMATVWQPGNEVTNTSNRMESWLLKGNWRPNDDHALQLTYRDTNTIYGEIMPSRIMWQTQDNVPQWPVSEVSTKAYSLKYRFNPENSRWIDFSANLFQTDTESQTYSAGGFVNWISKRDYVWEANVDRDGDGIRDRSPGDGFTILDTAFTDAKTTNKGVSLSNKFNFADALSLTVGADLTREKLTTKDEYINDSQGTSAFRMLPRAGHRSENQYWFNFDWKATPWLNLTAGARSVSYSSFDDFLNGNKDSITGLSTTTSTIGQKLSYTENVDVYTQEMFDEMLKNGAFNYDWGGLNPSLRSRAQRAIGKAYQFKGVHYWYADADGKFHAENNPFLNGTVNLSEKNLALDANGQPVVSYSEVTETNPTVVKKKKDHKNWAPAISAAITLNPNNRFYINYTEAYRMPSMFETTLGFSASQSGYDLKPEHAHNFELAYVYNMQDLFNLQNGHADIKLAYFHNKTEDVIERNNQLKFSNIDKQTVEGYEFSGRFDNGKYFTDLSLVYNSKNEVCDESSGLLASVEATTMSGAGKSCIDYGFPTGYLVNMALPEYQANLTLGTRFLDNKLELGTRLNYFEGYDHPYIGTELVAWFNAPLQWDDTLTVDAYAHYQHSEHLGFDLIGTNLTNQYYLDPLTRSAVAAPGRAFKLALSYKF</sequence>
<feature type="signal peptide" evidence="15">
    <location>
        <begin position="1"/>
        <end position="34"/>
    </location>
</feature>
<dbReference type="Proteomes" id="UP000196240">
    <property type="component" value="Unassembled WGS sequence"/>
</dbReference>
<evidence type="ECO:0000256" key="1">
    <source>
        <dbReference type="ARBA" id="ARBA00004571"/>
    </source>
</evidence>
<evidence type="ECO:0000256" key="14">
    <source>
        <dbReference type="RuleBase" id="RU003357"/>
    </source>
</evidence>
<keyword evidence="9 14" id="KW-0798">TonB box</keyword>
<reference evidence="17 18" key="1">
    <citation type="submission" date="2017-02" db="EMBL/GenBank/DDBJ databases">
        <authorList>
            <person name="Peterson S.W."/>
        </authorList>
    </citation>
    <scope>NUCLEOTIDE SEQUENCE [LARGE SCALE GENOMIC DNA]</scope>
    <source>
        <strain evidence="17">C6</strain>
    </source>
</reference>
<keyword evidence="3 12" id="KW-0813">Transport</keyword>
<feature type="short sequence motif" description="TonB C-terminal box" evidence="13">
    <location>
        <begin position="1053"/>
        <end position="1070"/>
    </location>
</feature>
<evidence type="ECO:0000313" key="18">
    <source>
        <dbReference type="Proteomes" id="UP000196240"/>
    </source>
</evidence>
<keyword evidence="4 12" id="KW-1134">Transmembrane beta strand</keyword>
<dbReference type="Gene3D" id="2.170.130.10">
    <property type="entry name" value="TonB-dependent receptor, plug domain"/>
    <property type="match status" value="1"/>
</dbReference>
<evidence type="ECO:0000313" key="17">
    <source>
        <dbReference type="EMBL" id="SJX23168.1"/>
    </source>
</evidence>
<dbReference type="InterPro" id="IPR036942">
    <property type="entry name" value="Beta-barrel_TonB_sf"/>
</dbReference>
<dbReference type="EMBL" id="FUUY01000010">
    <property type="protein sequence ID" value="SJX23168.1"/>
    <property type="molecule type" value="Genomic_DNA"/>
</dbReference>
<dbReference type="InterPro" id="IPR012910">
    <property type="entry name" value="Plug_dom"/>
</dbReference>
<dbReference type="InterPro" id="IPR010917">
    <property type="entry name" value="TonB_rcpt_CS"/>
</dbReference>
<dbReference type="Gene3D" id="3.55.50.30">
    <property type="match status" value="1"/>
</dbReference>
<protein>
    <submittedName>
        <fullName evidence="17">Hemoglobin/transferrin/lactoferrin receptor protein</fullName>
    </submittedName>
</protein>
<keyword evidence="5" id="KW-0410">Iron transport</keyword>
<dbReference type="Pfam" id="PF07715">
    <property type="entry name" value="Plug"/>
    <property type="match status" value="1"/>
</dbReference>
<dbReference type="GO" id="GO:0015344">
    <property type="term" value="F:siderophore uptake transmembrane transporter activity"/>
    <property type="evidence" value="ECO:0007669"/>
    <property type="project" value="TreeGrafter"/>
</dbReference>
<keyword evidence="17" id="KW-0675">Receptor</keyword>
<dbReference type="GO" id="GO:0044718">
    <property type="term" value="P:siderophore transmembrane transport"/>
    <property type="evidence" value="ECO:0007669"/>
    <property type="project" value="TreeGrafter"/>
</dbReference>
<name>A0A1R7QFW2_ACIJO</name>
<dbReference type="Gene3D" id="2.40.170.20">
    <property type="entry name" value="TonB-dependent receptor, beta-barrel domain"/>
    <property type="match status" value="1"/>
</dbReference>
<keyword evidence="11 12" id="KW-0998">Cell outer membrane</keyword>
<evidence type="ECO:0000256" key="12">
    <source>
        <dbReference type="PROSITE-ProRule" id="PRU01360"/>
    </source>
</evidence>
<keyword evidence="10 12" id="KW-0472">Membrane</keyword>
<feature type="domain" description="Secretin/TonB short N-terminal" evidence="16">
    <location>
        <begin position="63"/>
        <end position="113"/>
    </location>
</feature>
<evidence type="ECO:0000256" key="10">
    <source>
        <dbReference type="ARBA" id="ARBA00023136"/>
    </source>
</evidence>
<comment type="subcellular location">
    <subcellularLocation>
        <location evidence="1 12">Cell outer membrane</location>
        <topology evidence="1 12">Multi-pass membrane protein</topology>
    </subcellularLocation>
</comment>
<accession>A0A1R7QFW2</accession>
<gene>
    <name evidence="17" type="ORF">ACNJC6_02824</name>
</gene>
<feature type="chain" id="PRO_5011983545" evidence="15">
    <location>
        <begin position="35"/>
        <end position="1070"/>
    </location>
</feature>
<dbReference type="RefSeq" id="WP_087014129.1">
    <property type="nucleotide sequence ID" value="NZ_FUUY01000010.1"/>
</dbReference>
<evidence type="ECO:0000256" key="15">
    <source>
        <dbReference type="SAM" id="SignalP"/>
    </source>
</evidence>